<dbReference type="EMBL" id="JBBKZS010000044">
    <property type="protein sequence ID" value="MEJ8859942.1"/>
    <property type="molecule type" value="Genomic_DNA"/>
</dbReference>
<evidence type="ECO:0000256" key="1">
    <source>
        <dbReference type="ARBA" id="ARBA00006987"/>
    </source>
</evidence>
<dbReference type="Gene3D" id="3.40.190.150">
    <property type="entry name" value="Bordetella uptake gene, domain 1"/>
    <property type="match status" value="1"/>
</dbReference>
<comment type="caution">
    <text evidence="3">The sequence shown here is derived from an EMBL/GenBank/DDBJ whole genome shotgun (WGS) entry which is preliminary data.</text>
</comment>
<dbReference type="PROSITE" id="PS51257">
    <property type="entry name" value="PROKAR_LIPOPROTEIN"/>
    <property type="match status" value="1"/>
</dbReference>
<dbReference type="InterPro" id="IPR005064">
    <property type="entry name" value="BUG"/>
</dbReference>
<keyword evidence="4" id="KW-1185">Reference proteome</keyword>
<dbReference type="Gene3D" id="3.40.190.10">
    <property type="entry name" value="Periplasmic binding protein-like II"/>
    <property type="match status" value="1"/>
</dbReference>
<gene>
    <name evidence="3" type="ORF">WKW79_35710</name>
</gene>
<dbReference type="SUPFAM" id="SSF53850">
    <property type="entry name" value="Periplasmic binding protein-like II"/>
    <property type="match status" value="1"/>
</dbReference>
<evidence type="ECO:0000313" key="3">
    <source>
        <dbReference type="EMBL" id="MEJ8859942.1"/>
    </source>
</evidence>
<accession>A0ABU8XMM1</accession>
<dbReference type="PIRSF" id="PIRSF017082">
    <property type="entry name" value="YflP"/>
    <property type="match status" value="1"/>
</dbReference>
<dbReference type="PANTHER" id="PTHR42928:SF5">
    <property type="entry name" value="BLR1237 PROTEIN"/>
    <property type="match status" value="1"/>
</dbReference>
<dbReference type="PANTHER" id="PTHR42928">
    <property type="entry name" value="TRICARBOXYLATE-BINDING PROTEIN"/>
    <property type="match status" value="1"/>
</dbReference>
<dbReference type="InterPro" id="IPR042100">
    <property type="entry name" value="Bug_dom1"/>
</dbReference>
<protein>
    <submittedName>
        <fullName evidence="3">Tripartite tricarboxylate transporter substrate binding protein</fullName>
    </submittedName>
</protein>
<sequence length="323" mass="34052">MHPFKHSAAAFAVALATACAPAISQTFPTRPMKLVLPTAAGTAPDSIARILGEKLARSMGQPVIVENKPGAGGILAMNQLRHAPADGHTFALIQAAVATVTPLTFKEARFDIERDFETVAIVGLTPMLFTASTRFDARTLADAIKAAKAAPDQVAIGSPNRTSIPHLANELLALKTKAAFQQVPFATTGQGVQAVVAGDISMYTDGVGPLLQLVKAGRLKALAVASDKVRPGLEGIPLAKDTVPDLNVYGWFMVAAPKGTPATVVERLNKELNQAMKMDDVVAKFQEFGTYTTPGTVADAQSFVKREKTLFGDVVRAIGVKPE</sequence>
<evidence type="ECO:0000256" key="2">
    <source>
        <dbReference type="SAM" id="SignalP"/>
    </source>
</evidence>
<name>A0ABU8XMM1_9BURK</name>
<proteinExistence type="inferred from homology"/>
<dbReference type="Proteomes" id="UP001367030">
    <property type="component" value="Unassembled WGS sequence"/>
</dbReference>
<dbReference type="RefSeq" id="WP_340339974.1">
    <property type="nucleotide sequence ID" value="NZ_JBBKZS010000044.1"/>
</dbReference>
<dbReference type="Pfam" id="PF03401">
    <property type="entry name" value="TctC"/>
    <property type="match status" value="1"/>
</dbReference>
<feature type="chain" id="PRO_5046513080" evidence="2">
    <location>
        <begin position="25"/>
        <end position="323"/>
    </location>
</feature>
<reference evidence="3 4" key="1">
    <citation type="submission" date="2024-03" db="EMBL/GenBank/DDBJ databases">
        <title>Novel species of the genus Variovorax.</title>
        <authorList>
            <person name="Liu Q."/>
            <person name="Xin Y.-H."/>
        </authorList>
    </citation>
    <scope>NUCLEOTIDE SEQUENCE [LARGE SCALE GENOMIC DNA]</scope>
    <source>
        <strain evidence="3 4">KACC 18901</strain>
    </source>
</reference>
<feature type="signal peptide" evidence="2">
    <location>
        <begin position="1"/>
        <end position="24"/>
    </location>
</feature>
<evidence type="ECO:0000313" key="4">
    <source>
        <dbReference type="Proteomes" id="UP001367030"/>
    </source>
</evidence>
<organism evidence="3 4">
    <name type="scientific">Variovorax robiniae</name>
    <dbReference type="NCBI Taxonomy" id="1836199"/>
    <lineage>
        <taxon>Bacteria</taxon>
        <taxon>Pseudomonadati</taxon>
        <taxon>Pseudomonadota</taxon>
        <taxon>Betaproteobacteria</taxon>
        <taxon>Burkholderiales</taxon>
        <taxon>Comamonadaceae</taxon>
        <taxon>Variovorax</taxon>
    </lineage>
</organism>
<dbReference type="CDD" id="cd07012">
    <property type="entry name" value="PBP2_Bug_TTT"/>
    <property type="match status" value="1"/>
</dbReference>
<comment type="similarity">
    <text evidence="1">Belongs to the UPF0065 (bug) family.</text>
</comment>
<keyword evidence="2" id="KW-0732">Signal</keyword>